<dbReference type="RefSeq" id="XP_010263560.1">
    <property type="nucleotide sequence ID" value="XM_010265258.2"/>
</dbReference>
<dbReference type="OrthoDB" id="1931671at2759"/>
<protein>
    <submittedName>
        <fullName evidence="6 7">Protein WEAK CHLOROPLAST MOVEMENT UNDER BLUE LIGHT 1-like</fullName>
    </submittedName>
</protein>
<evidence type="ECO:0000256" key="1">
    <source>
        <dbReference type="ARBA" id="ARBA00005485"/>
    </source>
</evidence>
<dbReference type="AlphaFoldDB" id="A0A1U8AA17"/>
<dbReference type="GeneID" id="104601794"/>
<dbReference type="RefSeq" id="XP_019054073.1">
    <property type="nucleotide sequence ID" value="XM_019198528.1"/>
</dbReference>
<feature type="coiled-coil region" evidence="3">
    <location>
        <begin position="217"/>
        <end position="293"/>
    </location>
</feature>
<dbReference type="GO" id="GO:0009903">
    <property type="term" value="P:chloroplast avoidance movement"/>
    <property type="evidence" value="ECO:0000318"/>
    <property type="project" value="GO_Central"/>
</dbReference>
<keyword evidence="2 3" id="KW-0175">Coiled coil</keyword>
<evidence type="ECO:0000256" key="2">
    <source>
        <dbReference type="ARBA" id="ARBA00023054"/>
    </source>
</evidence>
<dbReference type="eggNOG" id="ENOG502QQFI">
    <property type="taxonomic scope" value="Eukaryota"/>
</dbReference>
<dbReference type="InterPro" id="IPR008545">
    <property type="entry name" value="Web"/>
</dbReference>
<evidence type="ECO:0000313" key="11">
    <source>
        <dbReference type="RefSeq" id="XP_010263567.1"/>
    </source>
</evidence>
<feature type="compositionally biased region" description="Basic and acidic residues" evidence="4">
    <location>
        <begin position="468"/>
        <end position="483"/>
    </location>
</feature>
<dbReference type="RefSeq" id="XP_010263562.1">
    <property type="nucleotide sequence ID" value="XM_010265260.2"/>
</dbReference>
<dbReference type="KEGG" id="nnu:104601794"/>
<dbReference type="PANTHER" id="PTHR32054:SF31">
    <property type="entry name" value="PROTEIN WEAK CHLOROPLAST MOVEMENT UNDER BLUE LIGHT 1"/>
    <property type="match status" value="1"/>
</dbReference>
<evidence type="ECO:0000256" key="3">
    <source>
        <dbReference type="SAM" id="Coils"/>
    </source>
</evidence>
<reference evidence="6 7" key="1">
    <citation type="submission" date="2025-04" db="UniProtKB">
        <authorList>
            <consortium name="RefSeq"/>
        </authorList>
    </citation>
    <scope>IDENTIFICATION</scope>
</reference>
<evidence type="ECO:0000313" key="12">
    <source>
        <dbReference type="RefSeq" id="XP_019054073.1"/>
    </source>
</evidence>
<feature type="compositionally biased region" description="Basic and acidic residues" evidence="4">
    <location>
        <begin position="752"/>
        <end position="761"/>
    </location>
</feature>
<evidence type="ECO:0000313" key="5">
    <source>
        <dbReference type="Proteomes" id="UP000189703"/>
    </source>
</evidence>
<name>A0A1U8AA17_NELNU</name>
<feature type="compositionally biased region" description="Basic and acidic residues" evidence="4">
    <location>
        <begin position="776"/>
        <end position="792"/>
    </location>
</feature>
<dbReference type="SMR" id="A0A1U8AA17"/>
<proteinExistence type="inferred from homology"/>
<accession>A0A1U8AA17</accession>
<dbReference type="RefSeq" id="XP_010263566.1">
    <property type="nucleotide sequence ID" value="XM_010265264.2"/>
</dbReference>
<evidence type="ECO:0000313" key="13">
    <source>
        <dbReference type="RefSeq" id="XP_019054074.1"/>
    </source>
</evidence>
<dbReference type="Pfam" id="PF05701">
    <property type="entry name" value="WEMBL"/>
    <property type="match status" value="1"/>
</dbReference>
<feature type="region of interest" description="Disordered" evidence="4">
    <location>
        <begin position="752"/>
        <end position="824"/>
    </location>
</feature>
<dbReference type="RefSeq" id="XP_010263567.1">
    <property type="nucleotide sequence ID" value="XM_010265265.2"/>
</dbReference>
<comment type="similarity">
    <text evidence="1">Belongs to the WEB family.</text>
</comment>
<dbReference type="STRING" id="4432.A0A1U8AA17"/>
<dbReference type="RefSeq" id="XP_019054074.1">
    <property type="nucleotide sequence ID" value="XM_019198529.1"/>
</dbReference>
<evidence type="ECO:0000313" key="6">
    <source>
        <dbReference type="RefSeq" id="XP_010263560.1"/>
    </source>
</evidence>
<dbReference type="RefSeq" id="XP_010263561.1">
    <property type="nucleotide sequence ID" value="XM_010265259.2"/>
</dbReference>
<dbReference type="RefSeq" id="XP_010263563.1">
    <property type="nucleotide sequence ID" value="XM_010265261.2"/>
</dbReference>
<evidence type="ECO:0000313" key="9">
    <source>
        <dbReference type="RefSeq" id="XP_010263563.1"/>
    </source>
</evidence>
<keyword evidence="5" id="KW-1185">Reference proteome</keyword>
<feature type="region of interest" description="Disordered" evidence="4">
    <location>
        <begin position="1"/>
        <end position="42"/>
    </location>
</feature>
<organism evidence="5 11">
    <name type="scientific">Nelumbo nucifera</name>
    <name type="common">Sacred lotus</name>
    <dbReference type="NCBI Taxonomy" id="4432"/>
    <lineage>
        <taxon>Eukaryota</taxon>
        <taxon>Viridiplantae</taxon>
        <taxon>Streptophyta</taxon>
        <taxon>Embryophyta</taxon>
        <taxon>Tracheophyta</taxon>
        <taxon>Spermatophyta</taxon>
        <taxon>Magnoliopsida</taxon>
        <taxon>Proteales</taxon>
        <taxon>Nelumbonaceae</taxon>
        <taxon>Nelumbo</taxon>
    </lineage>
</organism>
<feature type="compositionally biased region" description="Basic and acidic residues" evidence="4">
    <location>
        <begin position="801"/>
        <end position="821"/>
    </location>
</feature>
<gene>
    <name evidence="6 7 8 9 10 11 12 13" type="primary">LOC104601794</name>
</gene>
<sequence length="848" mass="93961">MEEKKNSEGNFYPESSSSTSSSTQENALADSEVPIHALPNENVVTDQQSIVVEGSGVSIIQDASNVLVLNHDALKMENLEKLQPGVKEMEQESLEVIPSPHSSNVLEAQPTDTTKQSDGIATGNIVAVEVSDIALPSNGSGEVRTSEISHNVVPLEEFLLPQMEVSSISNKNLQLSGISQHVKEDVHRSLVDTAAPFESVKEAVSKFGRLVNWKSCRSQIVEEKKNVEQDLEKAKEEIPEYRKQSDAAEGAKTQILKELDSTKRLIEELKLNLERAQIEEKQAKQDHELVKLRLEEMEQGIVNETSSAEKQQLDVAKSRYIAAVTELKFVKDELEALHGEYASLVTEKDIAVKKAEEAVSASKEIDKTVENLTLELIATKESLEYAQAAHLEAEENRIEATLAREQDSITWEKEVKQAEEELQSLNEQLLSAKDLKLKLDTASALLLNLKAKLAAYMEAKLNQEASEEEGKLKSETKEPNTKAHIDPQLTIASAKELEVINLSIEKATAEVNCLRVAAVSLKSELEAEKSALASIRQREGMAYVAVASIEAELNRTQSEVSIVQMKEKEAKEKMVELPKQLQQAAQEADQAKVLAQLAHEELRRAKEEAEQVKACASTMESRIHATKKEIEAARESEKLALAAVKALLESESAQSTIGDNSTAGVTLSLEEFHELSKHAQEAEEHANVRLAAAISQIEVAKQSELRSLEKLEEVSRELAARKDALNIAKERNKKAREGKLGIEQELRKWRAEHEERRKASDTGEGVINPTRGPMRSSEDGEEPKSFDNKLDDTIPVQNDSSPREVAPKNIFEHDTSPEAKFEKKKKKAILPRVVMFLSRKKGHASNAM</sequence>
<dbReference type="PANTHER" id="PTHR32054">
    <property type="entry name" value="HEAVY CHAIN, PUTATIVE, EXPRESSED-RELATED-RELATED"/>
    <property type="match status" value="1"/>
</dbReference>
<dbReference type="OMA" id="HANEQQS"/>
<dbReference type="Proteomes" id="UP000189703">
    <property type="component" value="Unplaced"/>
</dbReference>
<evidence type="ECO:0000313" key="7">
    <source>
        <dbReference type="RefSeq" id="XP_010263561.1"/>
    </source>
</evidence>
<dbReference type="GO" id="GO:0005829">
    <property type="term" value="C:cytosol"/>
    <property type="evidence" value="ECO:0000318"/>
    <property type="project" value="GO_Central"/>
</dbReference>
<feature type="region of interest" description="Disordered" evidence="4">
    <location>
        <begin position="464"/>
        <end position="483"/>
    </location>
</feature>
<evidence type="ECO:0000313" key="10">
    <source>
        <dbReference type="RefSeq" id="XP_010263566.1"/>
    </source>
</evidence>
<evidence type="ECO:0000256" key="4">
    <source>
        <dbReference type="SAM" id="MobiDB-lite"/>
    </source>
</evidence>
<dbReference type="GO" id="GO:0009904">
    <property type="term" value="P:chloroplast accumulation movement"/>
    <property type="evidence" value="ECO:0000318"/>
    <property type="project" value="GO_Central"/>
</dbReference>
<feature type="coiled-coil region" evidence="3">
    <location>
        <begin position="504"/>
        <end position="538"/>
    </location>
</feature>
<feature type="coiled-coil region" evidence="3">
    <location>
        <begin position="567"/>
        <end position="636"/>
    </location>
</feature>
<evidence type="ECO:0000313" key="8">
    <source>
        <dbReference type="RefSeq" id="XP_010263562.1"/>
    </source>
</evidence>